<dbReference type="PANTHER" id="PTHR18964">
    <property type="entry name" value="ROK (REPRESSOR, ORF, KINASE) FAMILY"/>
    <property type="match status" value="1"/>
</dbReference>
<dbReference type="Gene3D" id="3.30.420.40">
    <property type="match status" value="2"/>
</dbReference>
<dbReference type="SUPFAM" id="SSF46785">
    <property type="entry name" value="Winged helix' DNA-binding domain"/>
    <property type="match status" value="1"/>
</dbReference>
<comment type="caution">
    <text evidence="2">The sequence shown here is derived from an EMBL/GenBank/DDBJ whole genome shotgun (WGS) entry which is preliminary data.</text>
</comment>
<comment type="similarity">
    <text evidence="1">Belongs to the ROK (NagC/XylR) family.</text>
</comment>
<dbReference type="PANTHER" id="PTHR18964:SF149">
    <property type="entry name" value="BIFUNCTIONAL UDP-N-ACETYLGLUCOSAMINE 2-EPIMERASE_N-ACETYLMANNOSAMINE KINASE"/>
    <property type="match status" value="1"/>
</dbReference>
<keyword evidence="3" id="KW-1185">Reference proteome</keyword>
<organism evidence="2 3">
    <name type="scientific">Marinactinospora rubrisoli</name>
    <dbReference type="NCBI Taxonomy" id="2715399"/>
    <lineage>
        <taxon>Bacteria</taxon>
        <taxon>Bacillati</taxon>
        <taxon>Actinomycetota</taxon>
        <taxon>Actinomycetes</taxon>
        <taxon>Streptosporangiales</taxon>
        <taxon>Nocardiopsidaceae</taxon>
        <taxon>Marinactinospora</taxon>
    </lineage>
</organism>
<proteinExistence type="inferred from homology"/>
<reference evidence="3" key="1">
    <citation type="journal article" date="2019" name="Int. J. Syst. Evol. Microbiol.">
        <title>The Global Catalogue of Microorganisms (GCM) 10K type strain sequencing project: providing services to taxonomists for standard genome sequencing and annotation.</title>
        <authorList>
            <consortium name="The Broad Institute Genomics Platform"/>
            <consortium name="The Broad Institute Genome Sequencing Center for Infectious Disease"/>
            <person name="Wu L."/>
            <person name="Ma J."/>
        </authorList>
    </citation>
    <scope>NUCLEOTIDE SEQUENCE [LARGE SCALE GENOMIC DNA]</scope>
    <source>
        <strain evidence="3">CGMCC 4.7382</strain>
    </source>
</reference>
<dbReference type="Gene3D" id="1.10.10.10">
    <property type="entry name" value="Winged helix-like DNA-binding domain superfamily/Winged helix DNA-binding domain"/>
    <property type="match status" value="1"/>
</dbReference>
<dbReference type="PROSITE" id="PS01125">
    <property type="entry name" value="ROK"/>
    <property type="match status" value="1"/>
</dbReference>
<dbReference type="InterPro" id="IPR036388">
    <property type="entry name" value="WH-like_DNA-bd_sf"/>
</dbReference>
<dbReference type="EMBL" id="JBHTBH010000001">
    <property type="protein sequence ID" value="MFC7326174.1"/>
    <property type="molecule type" value="Genomic_DNA"/>
</dbReference>
<sequence>MPRRGSAADIRRENLFDVLRGVHARSTASRSEIAAETGLSFATVTSIANELLETGVLIEAAREHGRGRPRARLALNPGRGRLVGVDVAETYVRADLYDLALGALGTAEVALDPAVNRVGDVVHMVGRAVDTVIGTGRSTVLGVGVSVPGQVDPAGGTSVFAPNWNWHDVPLGAALGTELGLPLVLDNPLKAITIAELWSGAGREAGDIVVVNLGTGVGIGIAIGGELHRGATNSAGEWGHTTLAIDGPPCRCGGRGCVEAFVGAPAILGTWERMRAGAAVPWSGQAEGIAALAAALAEGDPVAAAVIDETGRHLGAGLANLVNVLNPELVVLAGWVGAALGPPLLAAVRREMKRQALSRPLDAAELRLRGSDGASVSLGAATFALEACVAGLLEERRSEGAAR</sequence>
<dbReference type="InterPro" id="IPR000600">
    <property type="entry name" value="ROK"/>
</dbReference>
<evidence type="ECO:0000256" key="1">
    <source>
        <dbReference type="ARBA" id="ARBA00006479"/>
    </source>
</evidence>
<dbReference type="InterPro" id="IPR043129">
    <property type="entry name" value="ATPase_NBD"/>
</dbReference>
<name>A0ABW2K8A7_9ACTN</name>
<protein>
    <submittedName>
        <fullName evidence="2">ROK family protein</fullName>
    </submittedName>
</protein>
<accession>A0ABW2K8A7</accession>
<gene>
    <name evidence="2" type="ORF">ACFQRF_00345</name>
</gene>
<dbReference type="InterPro" id="IPR036390">
    <property type="entry name" value="WH_DNA-bd_sf"/>
</dbReference>
<evidence type="ECO:0000313" key="2">
    <source>
        <dbReference type="EMBL" id="MFC7326174.1"/>
    </source>
</evidence>
<dbReference type="InterPro" id="IPR049874">
    <property type="entry name" value="ROK_cs"/>
</dbReference>
<dbReference type="SUPFAM" id="SSF53067">
    <property type="entry name" value="Actin-like ATPase domain"/>
    <property type="match status" value="1"/>
</dbReference>
<dbReference type="Pfam" id="PF00480">
    <property type="entry name" value="ROK"/>
    <property type="match status" value="1"/>
</dbReference>
<dbReference type="Proteomes" id="UP001596540">
    <property type="component" value="Unassembled WGS sequence"/>
</dbReference>
<evidence type="ECO:0000313" key="3">
    <source>
        <dbReference type="Proteomes" id="UP001596540"/>
    </source>
</evidence>
<dbReference type="RefSeq" id="WP_379867958.1">
    <property type="nucleotide sequence ID" value="NZ_JBHTBH010000001.1"/>
</dbReference>